<dbReference type="AlphaFoldDB" id="A0A498JI84"/>
<evidence type="ECO:0000256" key="1">
    <source>
        <dbReference type="SAM" id="MobiDB-lite"/>
    </source>
</evidence>
<dbReference type="EMBL" id="RDQH01000333">
    <property type="protein sequence ID" value="RXH93473.1"/>
    <property type="molecule type" value="Genomic_DNA"/>
</dbReference>
<feature type="region of interest" description="Disordered" evidence="1">
    <location>
        <begin position="45"/>
        <end position="75"/>
    </location>
</feature>
<name>A0A498JI84_MALDO</name>
<evidence type="ECO:0000313" key="3">
    <source>
        <dbReference type="Proteomes" id="UP000290289"/>
    </source>
</evidence>
<evidence type="ECO:0000313" key="2">
    <source>
        <dbReference type="EMBL" id="RXH93473.1"/>
    </source>
</evidence>
<feature type="compositionally biased region" description="Basic and acidic residues" evidence="1">
    <location>
        <begin position="1"/>
        <end position="13"/>
    </location>
</feature>
<reference evidence="2 3" key="1">
    <citation type="submission" date="2018-10" db="EMBL/GenBank/DDBJ databases">
        <title>A high-quality apple genome assembly.</title>
        <authorList>
            <person name="Hu J."/>
        </authorList>
    </citation>
    <scope>NUCLEOTIDE SEQUENCE [LARGE SCALE GENOMIC DNA]</scope>
    <source>
        <strain evidence="3">cv. HFTH1</strain>
        <tissue evidence="2">Young leaf</tissue>
    </source>
</reference>
<organism evidence="2 3">
    <name type="scientific">Malus domestica</name>
    <name type="common">Apple</name>
    <name type="synonym">Pyrus malus</name>
    <dbReference type="NCBI Taxonomy" id="3750"/>
    <lineage>
        <taxon>Eukaryota</taxon>
        <taxon>Viridiplantae</taxon>
        <taxon>Streptophyta</taxon>
        <taxon>Embryophyta</taxon>
        <taxon>Tracheophyta</taxon>
        <taxon>Spermatophyta</taxon>
        <taxon>Magnoliopsida</taxon>
        <taxon>eudicotyledons</taxon>
        <taxon>Gunneridae</taxon>
        <taxon>Pentapetalae</taxon>
        <taxon>rosids</taxon>
        <taxon>fabids</taxon>
        <taxon>Rosales</taxon>
        <taxon>Rosaceae</taxon>
        <taxon>Amygdaloideae</taxon>
        <taxon>Maleae</taxon>
        <taxon>Malus</taxon>
    </lineage>
</organism>
<sequence>MGRDRMRTERNGEGAKMPSDGNKEEKEGDEDVIILYSTSFGMQTGHDKMEWDETGWGRNGKGVKMLLDGNKEKEE</sequence>
<proteinExistence type="predicted"/>
<keyword evidence="3" id="KW-1185">Reference proteome</keyword>
<dbReference type="Proteomes" id="UP000290289">
    <property type="component" value="Chromosome 7"/>
</dbReference>
<feature type="region of interest" description="Disordered" evidence="1">
    <location>
        <begin position="1"/>
        <end position="29"/>
    </location>
</feature>
<gene>
    <name evidence="2" type="ORF">DVH24_014049</name>
</gene>
<accession>A0A498JI84</accession>
<comment type="caution">
    <text evidence="2">The sequence shown here is derived from an EMBL/GenBank/DDBJ whole genome shotgun (WGS) entry which is preliminary data.</text>
</comment>
<protein>
    <submittedName>
        <fullName evidence="2">Uncharacterized protein</fullName>
    </submittedName>
</protein>